<dbReference type="EMBL" id="RWGY01000268">
    <property type="protein sequence ID" value="TVU02842.1"/>
    <property type="molecule type" value="Genomic_DNA"/>
</dbReference>
<organism evidence="13 14">
    <name type="scientific">Eragrostis curvula</name>
    <name type="common">weeping love grass</name>
    <dbReference type="NCBI Taxonomy" id="38414"/>
    <lineage>
        <taxon>Eukaryota</taxon>
        <taxon>Viridiplantae</taxon>
        <taxon>Streptophyta</taxon>
        <taxon>Embryophyta</taxon>
        <taxon>Tracheophyta</taxon>
        <taxon>Spermatophyta</taxon>
        <taxon>Magnoliopsida</taxon>
        <taxon>Liliopsida</taxon>
        <taxon>Poales</taxon>
        <taxon>Poaceae</taxon>
        <taxon>PACMAD clade</taxon>
        <taxon>Chloridoideae</taxon>
        <taxon>Eragrostideae</taxon>
        <taxon>Eragrostidinae</taxon>
        <taxon>Eragrostis</taxon>
    </lineage>
</organism>
<dbReference type="Proteomes" id="UP000324897">
    <property type="component" value="Unassembled WGS sequence"/>
</dbReference>
<dbReference type="SMART" id="SM00220">
    <property type="entry name" value="S_TKc"/>
    <property type="match status" value="1"/>
</dbReference>
<feature type="signal peptide" evidence="11">
    <location>
        <begin position="1"/>
        <end position="20"/>
    </location>
</feature>
<dbReference type="FunFam" id="1.10.510.10:FF:001023">
    <property type="entry name" value="Os07g0541700 protein"/>
    <property type="match status" value="1"/>
</dbReference>
<evidence type="ECO:0000256" key="7">
    <source>
        <dbReference type="ARBA" id="ARBA00047899"/>
    </source>
</evidence>
<dbReference type="Gene3D" id="3.30.200.20">
    <property type="entry name" value="Phosphorylase Kinase, domain 1"/>
    <property type="match status" value="1"/>
</dbReference>
<proteinExistence type="predicted"/>
<keyword evidence="3" id="KW-0808">Transferase</keyword>
<evidence type="ECO:0000256" key="5">
    <source>
        <dbReference type="ARBA" id="ARBA00022777"/>
    </source>
</evidence>
<evidence type="ECO:0000256" key="2">
    <source>
        <dbReference type="ARBA" id="ARBA00022527"/>
    </source>
</evidence>
<dbReference type="AlphaFoldDB" id="A0A5J9SV49"/>
<evidence type="ECO:0000259" key="12">
    <source>
        <dbReference type="PROSITE" id="PS50011"/>
    </source>
</evidence>
<evidence type="ECO:0000256" key="4">
    <source>
        <dbReference type="ARBA" id="ARBA00022741"/>
    </source>
</evidence>
<dbReference type="Gene3D" id="1.10.510.10">
    <property type="entry name" value="Transferase(Phosphotransferase) domain 1"/>
    <property type="match status" value="1"/>
</dbReference>
<accession>A0A5J9SV49</accession>
<comment type="catalytic activity">
    <reaction evidence="7">
        <text>L-threonyl-[protein] + ATP = O-phospho-L-threonyl-[protein] + ADP + H(+)</text>
        <dbReference type="Rhea" id="RHEA:46608"/>
        <dbReference type="Rhea" id="RHEA-COMP:11060"/>
        <dbReference type="Rhea" id="RHEA-COMP:11605"/>
        <dbReference type="ChEBI" id="CHEBI:15378"/>
        <dbReference type="ChEBI" id="CHEBI:30013"/>
        <dbReference type="ChEBI" id="CHEBI:30616"/>
        <dbReference type="ChEBI" id="CHEBI:61977"/>
        <dbReference type="ChEBI" id="CHEBI:456216"/>
        <dbReference type="EC" id="2.7.11.1"/>
    </reaction>
</comment>
<evidence type="ECO:0000256" key="10">
    <source>
        <dbReference type="SAM" id="Phobius"/>
    </source>
</evidence>
<dbReference type="GO" id="GO:0005524">
    <property type="term" value="F:ATP binding"/>
    <property type="evidence" value="ECO:0007669"/>
    <property type="project" value="UniProtKB-UniRule"/>
</dbReference>
<evidence type="ECO:0000256" key="3">
    <source>
        <dbReference type="ARBA" id="ARBA00022679"/>
    </source>
</evidence>
<evidence type="ECO:0000256" key="9">
    <source>
        <dbReference type="PROSITE-ProRule" id="PRU10141"/>
    </source>
</evidence>
<dbReference type="OrthoDB" id="10252171at2759"/>
<keyword evidence="10" id="KW-0472">Membrane</keyword>
<evidence type="ECO:0000313" key="14">
    <source>
        <dbReference type="Proteomes" id="UP000324897"/>
    </source>
</evidence>
<keyword evidence="2" id="KW-0723">Serine/threonine-protein kinase</keyword>
<name>A0A5J9SV49_9POAL</name>
<feature type="domain" description="Protein kinase" evidence="12">
    <location>
        <begin position="345"/>
        <end position="548"/>
    </location>
</feature>
<feature type="binding site" evidence="9">
    <location>
        <position position="374"/>
    </location>
    <ligand>
        <name>ATP</name>
        <dbReference type="ChEBI" id="CHEBI:30616"/>
    </ligand>
</feature>
<comment type="catalytic activity">
    <reaction evidence="8">
        <text>L-seryl-[protein] + ATP = O-phospho-L-seryl-[protein] + ADP + H(+)</text>
        <dbReference type="Rhea" id="RHEA:17989"/>
        <dbReference type="Rhea" id="RHEA-COMP:9863"/>
        <dbReference type="Rhea" id="RHEA-COMP:11604"/>
        <dbReference type="ChEBI" id="CHEBI:15378"/>
        <dbReference type="ChEBI" id="CHEBI:29999"/>
        <dbReference type="ChEBI" id="CHEBI:30616"/>
        <dbReference type="ChEBI" id="CHEBI:83421"/>
        <dbReference type="ChEBI" id="CHEBI:456216"/>
        <dbReference type="EC" id="2.7.11.1"/>
    </reaction>
</comment>
<dbReference type="PROSITE" id="PS00107">
    <property type="entry name" value="PROTEIN_KINASE_ATP"/>
    <property type="match status" value="1"/>
</dbReference>
<keyword evidence="4 9" id="KW-0547">Nucleotide-binding</keyword>
<dbReference type="InterPro" id="IPR017441">
    <property type="entry name" value="Protein_kinase_ATP_BS"/>
</dbReference>
<dbReference type="EC" id="2.7.11.1" evidence="1"/>
<keyword evidence="6 9" id="KW-0067">ATP-binding</keyword>
<evidence type="ECO:0000256" key="6">
    <source>
        <dbReference type="ARBA" id="ARBA00022840"/>
    </source>
</evidence>
<dbReference type="PANTHER" id="PTHR27007">
    <property type="match status" value="1"/>
</dbReference>
<dbReference type="Gramene" id="TVU02842">
    <property type="protein sequence ID" value="TVU02842"/>
    <property type="gene ID" value="EJB05_51628"/>
</dbReference>
<comment type="caution">
    <text evidence="13">The sequence shown here is derived from an EMBL/GenBank/DDBJ whole genome shotgun (WGS) entry which is preliminary data.</text>
</comment>
<dbReference type="PROSITE" id="PS00108">
    <property type="entry name" value="PROTEIN_KINASE_ST"/>
    <property type="match status" value="1"/>
</dbReference>
<gene>
    <name evidence="13" type="ORF">EJB05_51628</name>
</gene>
<feature type="transmembrane region" description="Helical" evidence="10">
    <location>
        <begin position="266"/>
        <end position="288"/>
    </location>
</feature>
<evidence type="ECO:0000256" key="11">
    <source>
        <dbReference type="SAM" id="SignalP"/>
    </source>
</evidence>
<dbReference type="InterPro" id="IPR008271">
    <property type="entry name" value="Ser/Thr_kinase_AS"/>
</dbReference>
<dbReference type="CDD" id="cd12087">
    <property type="entry name" value="TM_EGFR-like"/>
    <property type="match status" value="1"/>
</dbReference>
<keyword evidence="5" id="KW-0418">Kinase</keyword>
<sequence>MHQLVVVLLLLPCASIPAAGAGGGCNRRCNGNVVPYPFGFSGDCPIILIVPLLPNSTANVPYPILSFNSTTSTFLATVTPSCNCSVADAEASLVGAGYGVSSRTGLFLRGGACREPASGSNCAVPEDLMKWLLRTAQCRVGNDSDLTCVDQGVSTASVQATKFMRWETVSASGCEGALTATVYGDTSPGMPSLQFGAAELGWWLDGNCTTGGHRCAANATCHDVQTPTGAWGHRCACRDGMTGDSFADGDGCYDNAPPSRSKHSNLPAVAAGVCSALLLFIGLAVWFLRRQKRKNSAPTEKTTSKKAPKGARLFRGVPVYDDFEQGETGPRQFRYDELVAATENFSDDRRLGRGGFGSVYSGFLTDTNRHVAVKRVSETSRQGWKEFAAEVRIISRLRHRNLVQLIGWCHGGGDELLLIYELMPNGSLDKHLYNNQTEHALAWPARRGVALGVGAALLYLHEDAERRIVHRDVKPSNVMLDASFNAKLGDFGLARLVDDDGRRSFTTGAAGTLGYMDPECARAGRASPTQAKQLLSFAASLHDAGLQF</sequence>
<dbReference type="FunFam" id="3.30.200.20:FF:000168">
    <property type="entry name" value="L-type lectin-domain containing receptor kinase IX.1"/>
    <property type="match status" value="1"/>
</dbReference>
<keyword evidence="10" id="KW-0812">Transmembrane</keyword>
<dbReference type="InterPro" id="IPR000719">
    <property type="entry name" value="Prot_kinase_dom"/>
</dbReference>
<protein>
    <recommendedName>
        <fullName evidence="1">non-specific serine/threonine protein kinase</fullName>
        <ecNumber evidence="1">2.7.11.1</ecNumber>
    </recommendedName>
</protein>
<dbReference type="InterPro" id="IPR050528">
    <property type="entry name" value="L-type_Lectin-RKs"/>
</dbReference>
<dbReference type="GO" id="GO:0004674">
    <property type="term" value="F:protein serine/threonine kinase activity"/>
    <property type="evidence" value="ECO:0007669"/>
    <property type="project" value="UniProtKB-KW"/>
</dbReference>
<dbReference type="SUPFAM" id="SSF56112">
    <property type="entry name" value="Protein kinase-like (PK-like)"/>
    <property type="match status" value="1"/>
</dbReference>
<evidence type="ECO:0000313" key="13">
    <source>
        <dbReference type="EMBL" id="TVU02842.1"/>
    </source>
</evidence>
<feature type="chain" id="PRO_5023881964" description="non-specific serine/threonine protein kinase" evidence="11">
    <location>
        <begin position="21"/>
        <end position="548"/>
    </location>
</feature>
<keyword evidence="10" id="KW-1133">Transmembrane helix</keyword>
<dbReference type="InterPro" id="IPR011009">
    <property type="entry name" value="Kinase-like_dom_sf"/>
</dbReference>
<evidence type="ECO:0000256" key="1">
    <source>
        <dbReference type="ARBA" id="ARBA00012513"/>
    </source>
</evidence>
<feature type="non-terminal residue" evidence="13">
    <location>
        <position position="1"/>
    </location>
</feature>
<keyword evidence="14" id="KW-1185">Reference proteome</keyword>
<dbReference type="Pfam" id="PF00069">
    <property type="entry name" value="Pkinase"/>
    <property type="match status" value="1"/>
</dbReference>
<keyword evidence="11" id="KW-0732">Signal</keyword>
<reference evidence="13 14" key="1">
    <citation type="journal article" date="2019" name="Sci. Rep.">
        <title>A high-quality genome of Eragrostis curvula grass provides insights into Poaceae evolution and supports new strategies to enhance forage quality.</title>
        <authorList>
            <person name="Carballo J."/>
            <person name="Santos B.A.C.M."/>
            <person name="Zappacosta D."/>
            <person name="Garbus I."/>
            <person name="Selva J.P."/>
            <person name="Gallo C.A."/>
            <person name="Diaz A."/>
            <person name="Albertini E."/>
            <person name="Caccamo M."/>
            <person name="Echenique V."/>
        </authorList>
    </citation>
    <scope>NUCLEOTIDE SEQUENCE [LARGE SCALE GENOMIC DNA]</scope>
    <source>
        <strain evidence="14">cv. Victoria</strain>
        <tissue evidence="13">Leaf</tissue>
    </source>
</reference>
<dbReference type="PROSITE" id="PS50011">
    <property type="entry name" value="PROTEIN_KINASE_DOM"/>
    <property type="match status" value="1"/>
</dbReference>
<evidence type="ECO:0000256" key="8">
    <source>
        <dbReference type="ARBA" id="ARBA00048679"/>
    </source>
</evidence>